<protein>
    <submittedName>
        <fullName evidence="1">Uncharacterized protein</fullName>
    </submittedName>
</protein>
<comment type="caution">
    <text evidence="1">The sequence shown here is derived from an EMBL/GenBank/DDBJ whole genome shotgun (WGS) entry which is preliminary data.</text>
</comment>
<keyword evidence="2" id="KW-1185">Reference proteome</keyword>
<sequence length="154" mass="17291">MIECRTTTRTWYLVDGSRPVTRPLVVENAKYLGLDIDAFSETCTTYFFAVSTRFHARASDVPSDPVTRRLAGAGQRNVDPEITELHGLSASFVVECLTTMRTWYVVDGFNPVTRPLFVEKAKCIGLDIDAFSETCTTYFFAVDTWFHAKANDVA</sequence>
<name>A0ABN2VT64_9ACTN</name>
<evidence type="ECO:0000313" key="2">
    <source>
        <dbReference type="Proteomes" id="UP001501480"/>
    </source>
</evidence>
<proteinExistence type="predicted"/>
<dbReference type="EMBL" id="BAAAPY010000001">
    <property type="protein sequence ID" value="GAA2071796.1"/>
    <property type="molecule type" value="Genomic_DNA"/>
</dbReference>
<evidence type="ECO:0000313" key="1">
    <source>
        <dbReference type="EMBL" id="GAA2071796.1"/>
    </source>
</evidence>
<gene>
    <name evidence="1" type="ORF">GCM10009821_07190</name>
</gene>
<accession>A0ABN2VT64</accession>
<organism evidence="1 2">
    <name type="scientific">Aeromicrobium halocynthiae</name>
    <dbReference type="NCBI Taxonomy" id="560557"/>
    <lineage>
        <taxon>Bacteria</taxon>
        <taxon>Bacillati</taxon>
        <taxon>Actinomycetota</taxon>
        <taxon>Actinomycetes</taxon>
        <taxon>Propionibacteriales</taxon>
        <taxon>Nocardioidaceae</taxon>
        <taxon>Aeromicrobium</taxon>
    </lineage>
</organism>
<reference evidence="1 2" key="1">
    <citation type="journal article" date="2019" name="Int. J. Syst. Evol. Microbiol.">
        <title>The Global Catalogue of Microorganisms (GCM) 10K type strain sequencing project: providing services to taxonomists for standard genome sequencing and annotation.</title>
        <authorList>
            <consortium name="The Broad Institute Genomics Platform"/>
            <consortium name="The Broad Institute Genome Sequencing Center for Infectious Disease"/>
            <person name="Wu L."/>
            <person name="Ma J."/>
        </authorList>
    </citation>
    <scope>NUCLEOTIDE SEQUENCE [LARGE SCALE GENOMIC DNA]</scope>
    <source>
        <strain evidence="1 2">JCM 15749</strain>
    </source>
</reference>
<dbReference type="Proteomes" id="UP001501480">
    <property type="component" value="Unassembled WGS sequence"/>
</dbReference>